<gene>
    <name evidence="3" type="ORF">LODBEIA_P49720</name>
</gene>
<evidence type="ECO:0000313" key="4">
    <source>
        <dbReference type="Proteomes" id="UP001497383"/>
    </source>
</evidence>
<evidence type="ECO:0000259" key="2">
    <source>
        <dbReference type="Pfam" id="PF00248"/>
    </source>
</evidence>
<dbReference type="PANTHER" id="PTHR42686">
    <property type="entry name" value="GH17980P-RELATED"/>
    <property type="match status" value="1"/>
</dbReference>
<name>A0ABP0ZRF7_9ASCO</name>
<evidence type="ECO:0000313" key="3">
    <source>
        <dbReference type="EMBL" id="CAK9441103.1"/>
    </source>
</evidence>
<dbReference type="PANTHER" id="PTHR42686:SF1">
    <property type="entry name" value="GH17980P-RELATED"/>
    <property type="match status" value="1"/>
</dbReference>
<dbReference type="Pfam" id="PF00248">
    <property type="entry name" value="Aldo_ket_red"/>
    <property type="match status" value="1"/>
</dbReference>
<dbReference type="EMBL" id="OZ022410">
    <property type="protein sequence ID" value="CAK9441103.1"/>
    <property type="molecule type" value="Genomic_DNA"/>
</dbReference>
<dbReference type="InterPro" id="IPR023210">
    <property type="entry name" value="NADP_OxRdtase_dom"/>
</dbReference>
<dbReference type="InterPro" id="IPR020471">
    <property type="entry name" value="AKR"/>
</dbReference>
<feature type="domain" description="NADP-dependent oxidoreductase" evidence="2">
    <location>
        <begin position="16"/>
        <end position="291"/>
    </location>
</feature>
<keyword evidence="1" id="KW-0560">Oxidoreductase</keyword>
<dbReference type="PRINTS" id="PR00069">
    <property type="entry name" value="ALDKETRDTASE"/>
</dbReference>
<organism evidence="3 4">
    <name type="scientific">Lodderomyces beijingensis</name>
    <dbReference type="NCBI Taxonomy" id="1775926"/>
    <lineage>
        <taxon>Eukaryota</taxon>
        <taxon>Fungi</taxon>
        <taxon>Dikarya</taxon>
        <taxon>Ascomycota</taxon>
        <taxon>Saccharomycotina</taxon>
        <taxon>Pichiomycetes</taxon>
        <taxon>Debaryomycetaceae</taxon>
        <taxon>Candida/Lodderomyces clade</taxon>
        <taxon>Lodderomyces</taxon>
    </lineage>
</organism>
<dbReference type="InterPro" id="IPR036812">
    <property type="entry name" value="NAD(P)_OxRdtase_dom_sf"/>
</dbReference>
<dbReference type="Gene3D" id="3.20.20.100">
    <property type="entry name" value="NADP-dependent oxidoreductase domain"/>
    <property type="match status" value="1"/>
</dbReference>
<dbReference type="GeneID" id="92210168"/>
<dbReference type="Proteomes" id="UP001497383">
    <property type="component" value="Chromosome 6"/>
</dbReference>
<dbReference type="SUPFAM" id="SSF51430">
    <property type="entry name" value="NAD(P)-linked oxidoreductase"/>
    <property type="match status" value="1"/>
</dbReference>
<protein>
    <recommendedName>
        <fullName evidence="2">NADP-dependent oxidoreductase domain-containing protein</fullName>
    </recommendedName>
</protein>
<dbReference type="RefSeq" id="XP_066831910.1">
    <property type="nucleotide sequence ID" value="XM_066975252.1"/>
</dbReference>
<evidence type="ECO:0000256" key="1">
    <source>
        <dbReference type="ARBA" id="ARBA00023002"/>
    </source>
</evidence>
<keyword evidence="4" id="KW-1185">Reference proteome</keyword>
<reference evidence="3 4" key="1">
    <citation type="submission" date="2024-03" db="EMBL/GenBank/DDBJ databases">
        <authorList>
            <person name="Brejova B."/>
        </authorList>
    </citation>
    <scope>NUCLEOTIDE SEQUENCE [LARGE SCALE GENOMIC DNA]</scope>
    <source>
        <strain evidence="3 4">CBS 14171</strain>
    </source>
</reference>
<proteinExistence type="predicted"/>
<accession>A0ABP0ZRF7</accession>
<sequence length="326" mass="36246">MASEVKQPYSIANLPPLIIGGAVFNHQYSSDPHSLPVESVLARAFKLGFNAIDTSPYYGPSEEILGAALSKLPFPRDSYYICTKAGRVKLDEFDYSRSNVRASVLRSLQRLGTTYLDLVYMHDIEFQAEEQILSALDELKSMKSEGLIRNYGVSGYPVAFLFDIALKWRSRSGEPLDAVLSYCHGCIQNVTLLECFDRFKKEAGVAAVMNGSILSMSMLRSVKPHAFHPAGAQLKSRVLELATQMKEEDNVELAELATKFAIYEWIVTLKSSLVLGVSNLQELDVAVSAYNEVRANGLSDRDRALIERFQSGLGDHFNETWASGFH</sequence>